<dbReference type="NCBIfam" id="TIGR00254">
    <property type="entry name" value="GGDEF"/>
    <property type="match status" value="1"/>
</dbReference>
<comment type="caution">
    <text evidence="4">The sequence shown here is derived from an EMBL/GenBank/DDBJ whole genome shotgun (WGS) entry which is preliminary data.</text>
</comment>
<feature type="transmembrane region" description="Helical" evidence="1">
    <location>
        <begin position="44"/>
        <end position="63"/>
    </location>
</feature>
<dbReference type="Pfam" id="PF00990">
    <property type="entry name" value="GGDEF"/>
    <property type="match status" value="1"/>
</dbReference>
<evidence type="ECO:0000313" key="5">
    <source>
        <dbReference type="Proteomes" id="UP000215145"/>
    </source>
</evidence>
<dbReference type="InterPro" id="IPR029787">
    <property type="entry name" value="Nucleotide_cyclase"/>
</dbReference>
<name>A0A229NTB6_9BACL</name>
<evidence type="ECO:0000259" key="2">
    <source>
        <dbReference type="PROSITE" id="PS50113"/>
    </source>
</evidence>
<sequence length="572" mass="65374">MLQGWVKGLESWIWIDFILFVFMLGLFFYVFIYNPITRLHKVYLLFHFFMLLWPASQFLIYTTDRVSSQLFFFSISFSALSLQGFGWLIFIYFLTGRSYLLTRRTWLLLAVPTVVLAVLILANPYHLFVSSEFGVAVDREFGPLFWIMFGQLFVCCILSITCIIRAMLEGTTPRHRNQVSMALKGLLLFLLFGWIDLLLNVVFDARFPDIAGITSLGLTMSALYFCISIHRYRVFDIVRIAQQDIANSTPAGLMVLDAEGTVLEGNRSLQSYLSVKSGDRFDMGAYLRSLKVLPSESETFLHRYNSIVPERVVQEIRIEPADSPLSGSVRHLQMDASPILTSDKELLGRVITFQDITEIRYLVEEKHRQNEILQLRNRELVQIQEELFNANLKLEELATTDSLTGCYNRRFLMQRLEQEVVANMRYRIPYAIILFDIDRFKGINDSYGHLIGDEVLLATADAVKGMLRRSDVLARYGGEEFTIYLPHTNRVQAELLAERLKEGVESNQVATGTPGLSLSITISLGVLSVENQSPLGIKDPKAYLRELFQEADTALYEAKNNGRNCIVGRMRA</sequence>
<dbReference type="Gene3D" id="3.30.70.270">
    <property type="match status" value="1"/>
</dbReference>
<feature type="transmembrane region" description="Helical" evidence="1">
    <location>
        <begin position="106"/>
        <end position="125"/>
    </location>
</feature>
<evidence type="ECO:0000313" key="4">
    <source>
        <dbReference type="EMBL" id="OXM13147.1"/>
    </source>
</evidence>
<dbReference type="SMART" id="SM00267">
    <property type="entry name" value="GGDEF"/>
    <property type="match status" value="1"/>
</dbReference>
<dbReference type="GO" id="GO:0043709">
    <property type="term" value="P:cell adhesion involved in single-species biofilm formation"/>
    <property type="evidence" value="ECO:0007669"/>
    <property type="project" value="TreeGrafter"/>
</dbReference>
<reference evidence="4 5" key="1">
    <citation type="submission" date="2017-07" db="EMBL/GenBank/DDBJ databases">
        <title>Paenibacillus herberti R33 genome sequencing and assembly.</title>
        <authorList>
            <person name="Su W."/>
        </authorList>
    </citation>
    <scope>NUCLEOTIDE SEQUENCE [LARGE SCALE GENOMIC DNA]</scope>
    <source>
        <strain evidence="4 5">R33</strain>
    </source>
</reference>
<dbReference type="InterPro" id="IPR043128">
    <property type="entry name" value="Rev_trsase/Diguanyl_cyclase"/>
</dbReference>
<dbReference type="EMBL" id="NMUQ01000004">
    <property type="protein sequence ID" value="OXM13147.1"/>
    <property type="molecule type" value="Genomic_DNA"/>
</dbReference>
<feature type="transmembrane region" description="Helical" evidence="1">
    <location>
        <begin position="185"/>
        <end position="203"/>
    </location>
</feature>
<dbReference type="GO" id="GO:0005886">
    <property type="term" value="C:plasma membrane"/>
    <property type="evidence" value="ECO:0007669"/>
    <property type="project" value="TreeGrafter"/>
</dbReference>
<dbReference type="InterPro" id="IPR031621">
    <property type="entry name" value="HisKA_7TM"/>
</dbReference>
<dbReference type="InterPro" id="IPR013656">
    <property type="entry name" value="PAS_4"/>
</dbReference>
<dbReference type="GO" id="GO:1902201">
    <property type="term" value="P:negative regulation of bacterial-type flagellum-dependent cell motility"/>
    <property type="evidence" value="ECO:0007669"/>
    <property type="project" value="TreeGrafter"/>
</dbReference>
<organism evidence="4 5">
    <name type="scientific">Paenibacillus herberti</name>
    <dbReference type="NCBI Taxonomy" id="1619309"/>
    <lineage>
        <taxon>Bacteria</taxon>
        <taxon>Bacillati</taxon>
        <taxon>Bacillota</taxon>
        <taxon>Bacilli</taxon>
        <taxon>Bacillales</taxon>
        <taxon>Paenibacillaceae</taxon>
        <taxon>Paenibacillus</taxon>
    </lineage>
</organism>
<dbReference type="InterPro" id="IPR050469">
    <property type="entry name" value="Diguanylate_Cyclase"/>
</dbReference>
<dbReference type="PANTHER" id="PTHR45138">
    <property type="entry name" value="REGULATORY COMPONENTS OF SENSORY TRANSDUCTION SYSTEM"/>
    <property type="match status" value="1"/>
</dbReference>
<dbReference type="Gene3D" id="3.30.450.20">
    <property type="entry name" value="PAS domain"/>
    <property type="match status" value="1"/>
</dbReference>
<dbReference type="Proteomes" id="UP000215145">
    <property type="component" value="Unassembled WGS sequence"/>
</dbReference>
<gene>
    <name evidence="4" type="ORF">CGZ75_23585</name>
</gene>
<feature type="transmembrane region" description="Helical" evidence="1">
    <location>
        <begin position="69"/>
        <end position="94"/>
    </location>
</feature>
<evidence type="ECO:0000259" key="3">
    <source>
        <dbReference type="PROSITE" id="PS50887"/>
    </source>
</evidence>
<dbReference type="Pfam" id="PF16927">
    <property type="entry name" value="HisKA_7TM"/>
    <property type="match status" value="1"/>
</dbReference>
<dbReference type="SUPFAM" id="SSF55785">
    <property type="entry name" value="PYP-like sensor domain (PAS domain)"/>
    <property type="match status" value="1"/>
</dbReference>
<keyword evidence="1" id="KW-0472">Membrane</keyword>
<dbReference type="InterPro" id="IPR000160">
    <property type="entry name" value="GGDEF_dom"/>
</dbReference>
<dbReference type="PANTHER" id="PTHR45138:SF9">
    <property type="entry name" value="DIGUANYLATE CYCLASE DGCM-RELATED"/>
    <property type="match status" value="1"/>
</dbReference>
<dbReference type="InterPro" id="IPR035965">
    <property type="entry name" value="PAS-like_dom_sf"/>
</dbReference>
<dbReference type="FunFam" id="3.30.70.270:FF:000001">
    <property type="entry name" value="Diguanylate cyclase domain protein"/>
    <property type="match status" value="1"/>
</dbReference>
<feature type="domain" description="PAC" evidence="2">
    <location>
        <begin position="312"/>
        <end position="368"/>
    </location>
</feature>
<feature type="transmembrane region" description="Helical" evidence="1">
    <location>
        <begin position="209"/>
        <end position="227"/>
    </location>
</feature>
<feature type="domain" description="GGDEF" evidence="3">
    <location>
        <begin position="428"/>
        <end position="571"/>
    </location>
</feature>
<dbReference type="GO" id="GO:0052621">
    <property type="term" value="F:diguanylate cyclase activity"/>
    <property type="evidence" value="ECO:0007669"/>
    <property type="project" value="TreeGrafter"/>
</dbReference>
<dbReference type="PROSITE" id="PS50113">
    <property type="entry name" value="PAC"/>
    <property type="match status" value="1"/>
</dbReference>
<proteinExistence type="predicted"/>
<accession>A0A229NTB6</accession>
<dbReference type="AlphaFoldDB" id="A0A229NTB6"/>
<evidence type="ECO:0000256" key="1">
    <source>
        <dbReference type="SAM" id="Phobius"/>
    </source>
</evidence>
<dbReference type="InterPro" id="IPR000700">
    <property type="entry name" value="PAS-assoc_C"/>
</dbReference>
<dbReference type="Pfam" id="PF08448">
    <property type="entry name" value="PAS_4"/>
    <property type="match status" value="1"/>
</dbReference>
<dbReference type="PROSITE" id="PS50887">
    <property type="entry name" value="GGDEF"/>
    <property type="match status" value="1"/>
</dbReference>
<dbReference type="RefSeq" id="WP_089526876.1">
    <property type="nucleotide sequence ID" value="NZ_NMUQ01000004.1"/>
</dbReference>
<keyword evidence="1" id="KW-1133">Transmembrane helix</keyword>
<dbReference type="CDD" id="cd01949">
    <property type="entry name" value="GGDEF"/>
    <property type="match status" value="1"/>
</dbReference>
<feature type="transmembrane region" description="Helical" evidence="1">
    <location>
        <begin position="12"/>
        <end position="32"/>
    </location>
</feature>
<feature type="transmembrane region" description="Helical" evidence="1">
    <location>
        <begin position="145"/>
        <end position="164"/>
    </location>
</feature>
<keyword evidence="5" id="KW-1185">Reference proteome</keyword>
<dbReference type="OrthoDB" id="9759607at2"/>
<keyword evidence="1" id="KW-0812">Transmembrane</keyword>
<dbReference type="SUPFAM" id="SSF55073">
    <property type="entry name" value="Nucleotide cyclase"/>
    <property type="match status" value="1"/>
</dbReference>
<protein>
    <submittedName>
        <fullName evidence="4">Sensor domain-containing diguanylate cyclase</fullName>
    </submittedName>
</protein>